<protein>
    <submittedName>
        <fullName evidence="1">Carnitine dehydratase</fullName>
    </submittedName>
</protein>
<dbReference type="InterPro" id="IPR044855">
    <property type="entry name" value="CoA-Trfase_III_dom3_sf"/>
</dbReference>
<dbReference type="InterPro" id="IPR003673">
    <property type="entry name" value="CoA-Trfase_fam_III"/>
</dbReference>
<evidence type="ECO:0000313" key="2">
    <source>
        <dbReference type="Proteomes" id="UP000028488"/>
    </source>
</evidence>
<dbReference type="GO" id="GO:0003824">
    <property type="term" value="F:catalytic activity"/>
    <property type="evidence" value="ECO:0007669"/>
    <property type="project" value="InterPro"/>
</dbReference>
<dbReference type="InterPro" id="IPR023606">
    <property type="entry name" value="CoA-Trfase_III_dom_1_sf"/>
</dbReference>
<dbReference type="Gene3D" id="3.30.60.110">
    <property type="match status" value="1"/>
</dbReference>
<reference evidence="1 2" key="1">
    <citation type="submission" date="2014-07" db="EMBL/GenBank/DDBJ databases">
        <title>Genome Sequence of Rhodococcus opacus Strain R7, a Biodegrader of Mono- and Polycyclic Aromatic Hydrocarbons.</title>
        <authorList>
            <person name="Di Gennaro P."/>
            <person name="Zampolli J."/>
            <person name="Presti I."/>
            <person name="Cappelletti M."/>
            <person name="D'Ursi P."/>
            <person name="Orro A."/>
            <person name="Mezzelani A."/>
            <person name="Milanesi L."/>
        </authorList>
    </citation>
    <scope>NUCLEOTIDE SEQUENCE [LARGE SCALE GENOMIC DNA]</scope>
    <source>
        <strain evidence="1 2">R7</strain>
    </source>
</reference>
<dbReference type="Gene3D" id="3.30.1540.10">
    <property type="entry name" value="formyl-coa transferase, domain 3"/>
    <property type="match status" value="1"/>
</dbReference>
<dbReference type="InterPro" id="IPR050509">
    <property type="entry name" value="CoA-transferase_III"/>
</dbReference>
<dbReference type="Proteomes" id="UP000028488">
    <property type="component" value="Chromosome"/>
</dbReference>
<dbReference type="EMBL" id="CP008947">
    <property type="protein sequence ID" value="AII08047.1"/>
    <property type="molecule type" value="Genomic_DNA"/>
</dbReference>
<dbReference type="AlphaFoldDB" id="A0A076ES29"/>
<dbReference type="RefSeq" id="WP_128640905.1">
    <property type="nucleotide sequence ID" value="NZ_CP008947.1"/>
</dbReference>
<evidence type="ECO:0000313" key="1">
    <source>
        <dbReference type="EMBL" id="AII08047.1"/>
    </source>
</evidence>
<dbReference type="PANTHER" id="PTHR48228">
    <property type="entry name" value="SUCCINYL-COA--D-CITRAMALATE COA-TRANSFERASE"/>
    <property type="match status" value="1"/>
</dbReference>
<dbReference type="eggNOG" id="COG1804">
    <property type="taxonomic scope" value="Bacteria"/>
</dbReference>
<dbReference type="Pfam" id="PF02515">
    <property type="entry name" value="CoA_transf_3"/>
    <property type="match status" value="1"/>
</dbReference>
<dbReference type="SUPFAM" id="SSF89796">
    <property type="entry name" value="CoA-transferase family III (CaiB/BaiF)"/>
    <property type="match status" value="1"/>
</dbReference>
<dbReference type="Gene3D" id="3.40.50.10540">
    <property type="entry name" value="Crotonobetainyl-coa:carnitine coa-transferase, domain 1"/>
    <property type="match status" value="1"/>
</dbReference>
<organism evidence="1 2">
    <name type="scientific">Rhodococcus opacus</name>
    <name type="common">Nocardia opaca</name>
    <dbReference type="NCBI Taxonomy" id="37919"/>
    <lineage>
        <taxon>Bacteria</taxon>
        <taxon>Bacillati</taxon>
        <taxon>Actinomycetota</taxon>
        <taxon>Actinomycetes</taxon>
        <taxon>Mycobacteriales</taxon>
        <taxon>Nocardiaceae</taxon>
        <taxon>Rhodococcus</taxon>
    </lineage>
</organism>
<sequence length="373" mass="39611">MTGPLAGVRALVLAGMGPVPYVSMLLADMGADVVRVVRPPNRTARALSQTDGLTEEVDVVNRGVDAVAVDLKDPAGRESVLRLAEAADVFIEGYRPGVTERLGLGPDEVMARNERLVYVRLTGYGQTGPRSRDAGHDINYVAQSGALHAMARSDSAPRPPINLLGDYAAGGAMGAYGIACALVSAARTGRGQVIDAAMVDGVAALTAKLQGLRAAGLYSDDPGTNFLDSGAPFYDTYRCAEGGYIAVGALEPDFYREFTSRLGVDTADWPDQNDRAAWPHLRKLIGDAVECRTRDEWEKVFAGTDACVTPVLTFDEAAVDPHNTQRGVYRTVGGVLHPMPAPRFSGTPAREPEIPRVGTVATTDVASRWGRAD</sequence>
<proteinExistence type="predicted"/>
<gene>
    <name evidence="1" type="ORF">EP51_26830</name>
</gene>
<name>A0A076ES29_RHOOP</name>
<accession>A0A076ES29</accession>
<dbReference type="PANTHER" id="PTHR48228:SF5">
    <property type="entry name" value="ALPHA-METHYLACYL-COA RACEMASE"/>
    <property type="match status" value="1"/>
</dbReference>